<dbReference type="InterPro" id="IPR050490">
    <property type="entry name" value="Bact_solute-bd_prot1"/>
</dbReference>
<keyword evidence="1" id="KW-0732">Signal</keyword>
<gene>
    <name evidence="2" type="ORF">DV20_36040</name>
</gene>
<feature type="signal peptide" evidence="1">
    <location>
        <begin position="1"/>
        <end position="22"/>
    </location>
</feature>
<dbReference type="AlphaFoldDB" id="A0A066TZU2"/>
<organism evidence="2 3">
    <name type="scientific">Amycolatopsis rifamycinica</name>
    <dbReference type="NCBI Taxonomy" id="287986"/>
    <lineage>
        <taxon>Bacteria</taxon>
        <taxon>Bacillati</taxon>
        <taxon>Actinomycetota</taxon>
        <taxon>Actinomycetes</taxon>
        <taxon>Pseudonocardiales</taxon>
        <taxon>Pseudonocardiaceae</taxon>
        <taxon>Amycolatopsis</taxon>
    </lineage>
</organism>
<dbReference type="OrthoDB" id="8317736at2"/>
<evidence type="ECO:0000256" key="1">
    <source>
        <dbReference type="SAM" id="SignalP"/>
    </source>
</evidence>
<dbReference type="Gene3D" id="3.40.190.10">
    <property type="entry name" value="Periplasmic binding protein-like II"/>
    <property type="match status" value="2"/>
</dbReference>
<evidence type="ECO:0000313" key="2">
    <source>
        <dbReference type="EMBL" id="KDN17394.1"/>
    </source>
</evidence>
<dbReference type="PROSITE" id="PS51257">
    <property type="entry name" value="PROKAR_LIPOPROTEIN"/>
    <property type="match status" value="1"/>
</dbReference>
<dbReference type="Proteomes" id="UP000027345">
    <property type="component" value="Unassembled WGS sequence"/>
</dbReference>
<protein>
    <submittedName>
        <fullName evidence="2">Sugar ABC transporter substrate-binding protein</fullName>
    </submittedName>
</protein>
<sequence length="436" mass="46250">MFVKRRITVLAALAAVVPLALAACSGGGDTPAQQQQQQPSGPVTLTWWHNGTTDPIKSVWAQVVADYQKAHPEVTIKAQPLQNEDFNTKVPLALQSPEPPDIYQSWGAGDLSGQITSGKVADITGDTKSWIEQATGKFGEKWQVDGKQYGVPFTQHFVGFWYRKDLFQQAGITTPPKTMDELNAAVTALKAKNIAPISVGGKDRWPDAFYFNYFAIRECSTAVLQQSVKAVKLEDPCWTKAGQDLKNFLATEPFQTGFAGTPAQQGAGSSAGLVANGKAAMELQGDWEPGTMSSLTEDKDLDSKIGWFPFPTVAGGQGDPAAALGGGDGFACTTRASKACTAFLQYLVSEPVQTELAAKGTGLPVNAAAAKSLKTDTLRQVNDYGTKAPYVQMYFDRAFPTAVGAALNDAVANMFAGQGTPEGIVTAVNQAAAGNK</sequence>
<accession>A0A066TZU2</accession>
<dbReference type="InterPro" id="IPR006059">
    <property type="entry name" value="SBP"/>
</dbReference>
<name>A0A066TZU2_9PSEU</name>
<dbReference type="STRING" id="287986.DV20_36040"/>
<dbReference type="SUPFAM" id="SSF53850">
    <property type="entry name" value="Periplasmic binding protein-like II"/>
    <property type="match status" value="1"/>
</dbReference>
<dbReference type="PANTHER" id="PTHR43649:SF14">
    <property type="entry name" value="BLR3389 PROTEIN"/>
    <property type="match status" value="1"/>
</dbReference>
<dbReference type="Pfam" id="PF01547">
    <property type="entry name" value="SBP_bac_1"/>
    <property type="match status" value="1"/>
</dbReference>
<keyword evidence="3" id="KW-1185">Reference proteome</keyword>
<dbReference type="RefSeq" id="WP_043787655.1">
    <property type="nucleotide sequence ID" value="NZ_JMQI01000073.1"/>
</dbReference>
<reference evidence="2 3" key="1">
    <citation type="submission" date="2014-05" db="EMBL/GenBank/DDBJ databases">
        <title>Draft genome sequence of Amycolatopsis rifamycinica DSM 46095.</title>
        <authorList>
            <person name="Lal R."/>
            <person name="Saxena A."/>
            <person name="Kumari R."/>
            <person name="Mukherjee U."/>
            <person name="Singh P."/>
            <person name="Sangwan N."/>
            <person name="Mahato N.K."/>
        </authorList>
    </citation>
    <scope>NUCLEOTIDE SEQUENCE [LARGE SCALE GENOMIC DNA]</scope>
    <source>
        <strain evidence="2 3">DSM 46095</strain>
    </source>
</reference>
<dbReference type="eggNOG" id="COG1653">
    <property type="taxonomic scope" value="Bacteria"/>
</dbReference>
<dbReference type="EMBL" id="JMQI01000073">
    <property type="protein sequence ID" value="KDN17394.1"/>
    <property type="molecule type" value="Genomic_DNA"/>
</dbReference>
<proteinExistence type="predicted"/>
<evidence type="ECO:0000313" key="3">
    <source>
        <dbReference type="Proteomes" id="UP000027345"/>
    </source>
</evidence>
<feature type="chain" id="PRO_5001631638" evidence="1">
    <location>
        <begin position="23"/>
        <end position="436"/>
    </location>
</feature>
<comment type="caution">
    <text evidence="2">The sequence shown here is derived from an EMBL/GenBank/DDBJ whole genome shotgun (WGS) entry which is preliminary data.</text>
</comment>
<dbReference type="PANTHER" id="PTHR43649">
    <property type="entry name" value="ARABINOSE-BINDING PROTEIN-RELATED"/>
    <property type="match status" value="1"/>
</dbReference>